<evidence type="ECO:0000313" key="1">
    <source>
        <dbReference type="EMBL" id="SEG51863.1"/>
    </source>
</evidence>
<dbReference type="SUPFAM" id="SSF141868">
    <property type="entry name" value="EAL domain-like"/>
    <property type="match status" value="1"/>
</dbReference>
<keyword evidence="2" id="KW-1185">Reference proteome</keyword>
<evidence type="ECO:0000313" key="2">
    <source>
        <dbReference type="Proteomes" id="UP000236721"/>
    </source>
</evidence>
<proteinExistence type="predicted"/>
<dbReference type="Proteomes" id="UP000236721">
    <property type="component" value="Unassembled WGS sequence"/>
</dbReference>
<organism evidence="1 2">
    <name type="scientific">Vibrio hangzhouensis</name>
    <dbReference type="NCBI Taxonomy" id="462991"/>
    <lineage>
        <taxon>Bacteria</taxon>
        <taxon>Pseudomonadati</taxon>
        <taxon>Pseudomonadota</taxon>
        <taxon>Gammaproteobacteria</taxon>
        <taxon>Vibrionales</taxon>
        <taxon>Vibrionaceae</taxon>
        <taxon>Vibrio</taxon>
    </lineage>
</organism>
<dbReference type="EMBL" id="FNVG01000017">
    <property type="protein sequence ID" value="SEG51863.1"/>
    <property type="molecule type" value="Genomic_DNA"/>
</dbReference>
<dbReference type="RefSeq" id="WP_103881388.1">
    <property type="nucleotide sequence ID" value="NZ_FNVG01000017.1"/>
</dbReference>
<dbReference type="OrthoDB" id="5812606at2"/>
<sequence length="270" mass="31505">MDNLTSNQALYRYLHQLIEQHIVTEDDQIIFDAYENNDIRHACQAIRDTKQGEVEFQHLTLRFGSQGEQSVYQFDLSENMRFCLDLYSLYLAVRQTKFQIETFHPDLISNVVVPISIDALLWEPGEHFLKQVIRYHAGAFYHIIPSLQVNFPTTLHQRIPALVEKLKERAYALWFDVDPAKGTFEQLLSFEPDALKVAVTIENKQDRTRLIPLVKFCRSHKLHWVAGRISNQDELTQFKRLGANYYFGYFSDIPTSMSFKSFGDAGNEEF</sequence>
<protein>
    <submittedName>
        <fullName evidence="1">EAL domain, c-di-GMP-specific phosphodiesterase class I (Or its enzymatically inactive variant)</fullName>
    </submittedName>
</protein>
<dbReference type="InterPro" id="IPR035919">
    <property type="entry name" value="EAL_sf"/>
</dbReference>
<accession>A0A1H6AT43</accession>
<dbReference type="AlphaFoldDB" id="A0A1H6AT43"/>
<dbReference type="Gene3D" id="3.20.20.450">
    <property type="entry name" value="EAL domain"/>
    <property type="match status" value="1"/>
</dbReference>
<reference evidence="2" key="1">
    <citation type="submission" date="2016-10" db="EMBL/GenBank/DDBJ databases">
        <authorList>
            <person name="Varghese N."/>
            <person name="Submissions S."/>
        </authorList>
    </citation>
    <scope>NUCLEOTIDE SEQUENCE [LARGE SCALE GENOMIC DNA]</scope>
    <source>
        <strain evidence="2">CGMCC 1.7062</strain>
    </source>
</reference>
<name>A0A1H6AT43_9VIBR</name>
<gene>
    <name evidence="1" type="ORF">SAMN04488244_11742</name>
</gene>